<evidence type="ECO:0000259" key="9">
    <source>
        <dbReference type="Pfam" id="PF13359"/>
    </source>
</evidence>
<organism evidence="10 11">
    <name type="scientific">Ancylostoma ceylanicum</name>
    <dbReference type="NCBI Taxonomy" id="53326"/>
    <lineage>
        <taxon>Eukaryota</taxon>
        <taxon>Metazoa</taxon>
        <taxon>Ecdysozoa</taxon>
        <taxon>Nematoda</taxon>
        <taxon>Chromadorea</taxon>
        <taxon>Rhabditida</taxon>
        <taxon>Rhabditina</taxon>
        <taxon>Rhabditomorpha</taxon>
        <taxon>Strongyloidea</taxon>
        <taxon>Ancylostomatidae</taxon>
        <taxon>Ancylostomatinae</taxon>
        <taxon>Ancylostoma</taxon>
    </lineage>
</organism>
<reference evidence="11" key="1">
    <citation type="journal article" date="2015" name="Nat. Genet.">
        <title>The genome and transcriptome of the zoonotic hookworm Ancylostoma ceylanicum identify infection-specific gene families.</title>
        <authorList>
            <person name="Schwarz E.M."/>
            <person name="Hu Y."/>
            <person name="Antoshechkin I."/>
            <person name="Miller M.M."/>
            <person name="Sternberg P.W."/>
            <person name="Aroian R.V."/>
        </authorList>
    </citation>
    <scope>NUCLEOTIDE SEQUENCE</scope>
    <source>
        <strain evidence="11">HY135</strain>
    </source>
</reference>
<comment type="similarity">
    <text evidence="3">Belongs to the HARBI1 family.</text>
</comment>
<evidence type="ECO:0000313" key="11">
    <source>
        <dbReference type="Proteomes" id="UP000024635"/>
    </source>
</evidence>
<dbReference type="EMBL" id="JARK01001375">
    <property type="protein sequence ID" value="EYC14928.1"/>
    <property type="molecule type" value="Genomic_DNA"/>
</dbReference>
<evidence type="ECO:0000256" key="5">
    <source>
        <dbReference type="ARBA" id="ARBA00022723"/>
    </source>
</evidence>
<keyword evidence="11" id="KW-1185">Reference proteome</keyword>
<comment type="cofactor">
    <cofactor evidence="1">
        <name>a divalent metal cation</name>
        <dbReference type="ChEBI" id="CHEBI:60240"/>
    </cofactor>
</comment>
<evidence type="ECO:0000313" key="10">
    <source>
        <dbReference type="EMBL" id="EYC14928.1"/>
    </source>
</evidence>
<dbReference type="OrthoDB" id="10062286at2759"/>
<feature type="region of interest" description="Disordered" evidence="8">
    <location>
        <begin position="273"/>
        <end position="307"/>
    </location>
</feature>
<dbReference type="AlphaFoldDB" id="A0A016UK89"/>
<keyword evidence="7" id="KW-0539">Nucleus</keyword>
<dbReference type="GO" id="GO:0016787">
    <property type="term" value="F:hydrolase activity"/>
    <property type="evidence" value="ECO:0007669"/>
    <property type="project" value="UniProtKB-KW"/>
</dbReference>
<comment type="subcellular location">
    <subcellularLocation>
        <location evidence="2">Nucleus</location>
    </subcellularLocation>
</comment>
<protein>
    <recommendedName>
        <fullName evidence="9">DDE Tnp4 domain-containing protein</fullName>
    </recommendedName>
</protein>
<feature type="region of interest" description="Disordered" evidence="8">
    <location>
        <begin position="321"/>
        <end position="377"/>
    </location>
</feature>
<keyword evidence="5" id="KW-0479">Metal-binding</keyword>
<dbReference type="Proteomes" id="UP000024635">
    <property type="component" value="Unassembled WGS sequence"/>
</dbReference>
<evidence type="ECO:0000256" key="8">
    <source>
        <dbReference type="SAM" id="MobiDB-lite"/>
    </source>
</evidence>
<feature type="compositionally biased region" description="Low complexity" evidence="8">
    <location>
        <begin position="323"/>
        <end position="333"/>
    </location>
</feature>
<dbReference type="Pfam" id="PF13359">
    <property type="entry name" value="DDE_Tnp_4"/>
    <property type="match status" value="1"/>
</dbReference>
<dbReference type="STRING" id="53326.A0A016UK89"/>
<evidence type="ECO:0000256" key="1">
    <source>
        <dbReference type="ARBA" id="ARBA00001968"/>
    </source>
</evidence>
<dbReference type="InterPro" id="IPR045249">
    <property type="entry name" value="HARBI1-like"/>
</dbReference>
<evidence type="ECO:0000256" key="6">
    <source>
        <dbReference type="ARBA" id="ARBA00022801"/>
    </source>
</evidence>
<keyword evidence="6" id="KW-0378">Hydrolase</keyword>
<gene>
    <name evidence="10" type="primary">Acey_s0039.g9</name>
    <name evidence="10" type="ORF">Y032_0039g9</name>
</gene>
<feature type="compositionally biased region" description="Basic and acidic residues" evidence="8">
    <location>
        <begin position="350"/>
        <end position="367"/>
    </location>
</feature>
<evidence type="ECO:0000256" key="7">
    <source>
        <dbReference type="ARBA" id="ARBA00023242"/>
    </source>
</evidence>
<evidence type="ECO:0000256" key="2">
    <source>
        <dbReference type="ARBA" id="ARBA00004123"/>
    </source>
</evidence>
<sequence>MSDAEDAAGRNLHKAISYVVVGINTIAESKKLFQFLRSNGYADVSLFHDFPEVRDPSEKTISTLDQTASASSAPLNELCKSFNGTIDELFSNQRSIRKNFVEKHRNNEFCCALCGQNRPIMDARLTSRKKDQRIVFLSCLLMENDINMDTANRLYKTSHTASKRICQSHYVKAASFISTEIQEMWGKVPVYGLHNVPLNILEVFLAHLQIFGDCIDEEVILEIYDVTRFFNECLARYYGINGWNDKDMWARQRKSRKRKQALFGLDGDIHERKRTVSAKNEESPATKNARESPLFMEPKDEPEEPVDEYEGISAAALLDQAMPSPSSAATCESSSDDKAENAERNSPVSTEDREKSRSPDEVKDDVKASTSAAVNPPRIIRNPPIYVNTVADRKFRQRFRMSRSTFKILCDALDPFLEKHAENKTKSYTAIKVGTALEVLAGNAHAMKGLHLMGSSVTEIFGDVLDALLKWSGSVIQWPGQEERAEIGERFFKMTGLTDIVGCLDGTIIGAQHPPDEQQSPDEPSKGPRSLNVAVIADDKQQFRWVLAKYLGDVEDEEVFKRSLLCQQLKNGAKKGRLIGDEAYKREPFLLTPNSAKRFRKETHQAYNETLYKAHKTVQEAIASWKRQFPILTSDIISPKVARIIVGSAAVYNLTRFQGEPPFTYEEEAEEVYQRCSAFRFMKMVESTSKQTCPSWGKNGYSGFLHTVLSRSDVRGWCPIIEKPYDMLSRHDRPVSSNASCRQVIDMRRRKQVVNKL</sequence>
<evidence type="ECO:0000256" key="3">
    <source>
        <dbReference type="ARBA" id="ARBA00006958"/>
    </source>
</evidence>
<dbReference type="GO" id="GO:0004518">
    <property type="term" value="F:nuclease activity"/>
    <property type="evidence" value="ECO:0007669"/>
    <property type="project" value="UniProtKB-KW"/>
</dbReference>
<dbReference type="PANTHER" id="PTHR22930:SF289">
    <property type="entry name" value="DDE TNP4 DOMAIN-CONTAINING PROTEIN-RELATED"/>
    <property type="match status" value="1"/>
</dbReference>
<feature type="compositionally biased region" description="Basic and acidic residues" evidence="8">
    <location>
        <begin position="279"/>
        <end position="290"/>
    </location>
</feature>
<dbReference type="PANTHER" id="PTHR22930">
    <property type="match status" value="1"/>
</dbReference>
<feature type="domain" description="DDE Tnp4" evidence="9">
    <location>
        <begin position="504"/>
        <end position="650"/>
    </location>
</feature>
<proteinExistence type="inferred from homology"/>
<evidence type="ECO:0000256" key="4">
    <source>
        <dbReference type="ARBA" id="ARBA00022722"/>
    </source>
</evidence>
<name>A0A016UK89_9BILA</name>
<dbReference type="GO" id="GO:0005634">
    <property type="term" value="C:nucleus"/>
    <property type="evidence" value="ECO:0007669"/>
    <property type="project" value="UniProtKB-SubCell"/>
</dbReference>
<comment type="caution">
    <text evidence="10">The sequence shown here is derived from an EMBL/GenBank/DDBJ whole genome shotgun (WGS) entry which is preliminary data.</text>
</comment>
<accession>A0A016UK89</accession>
<dbReference type="GO" id="GO:0046872">
    <property type="term" value="F:metal ion binding"/>
    <property type="evidence" value="ECO:0007669"/>
    <property type="project" value="UniProtKB-KW"/>
</dbReference>
<keyword evidence="4" id="KW-0540">Nuclease</keyword>
<dbReference type="InterPro" id="IPR027806">
    <property type="entry name" value="HARBI1_dom"/>
</dbReference>